<dbReference type="Gene3D" id="2.30.29.80">
    <property type="match status" value="1"/>
</dbReference>
<organism evidence="1 2">
    <name type="scientific">Tolypothrix tenuis PCC 7101</name>
    <dbReference type="NCBI Taxonomy" id="231146"/>
    <lineage>
        <taxon>Bacteria</taxon>
        <taxon>Bacillati</taxon>
        <taxon>Cyanobacteriota</taxon>
        <taxon>Cyanophyceae</taxon>
        <taxon>Nostocales</taxon>
        <taxon>Tolypothrichaceae</taxon>
        <taxon>Tolypothrix</taxon>
    </lineage>
</organism>
<gene>
    <name evidence="1" type="ORF">NIES37_49990</name>
</gene>
<dbReference type="RefSeq" id="WP_096580285.1">
    <property type="nucleotide sequence ID" value="NZ_CAWNJS010000001.1"/>
</dbReference>
<sequence>MLEYLSISKSQPQFPAYLNFQTLRDIGIQHLQSLSGKLWTDYNLHDPGVTILEVLCYAITDLGYRNNLDIQDLLAKANPQSKENNFFTVDEILTCNPVTELDLCKRLIDIPGVRNAMLEKVTTYEPDIYVDFAKSTLQYTPPGAQTKDTAFRLNPRGLYTVNIDLEPEYSKNACGQLYRSWADVLDNVNSVLCKYRNLCEDIYDVVILDEEEIALCTDIELAANADAEDVLVDIYVQVQSFLSPHLRFYTLQELLDKGKSPTEIFAGRPSALHDPTYTKPYDSHGFIDTDELAALTPPKILHTSDLYQEILKVPGVAAIGKLSIISYINGLPQSQHPWYLQLTEKHRPVLGVKYSKVRLFKGNLPIEVNMAEVQRRYYEQQAARIKALRDKSELDLIVPQGSYYDLADHYSIQHDFPLTYGISEDGLPDTASTLRKAQARQLKGYLVFFDQILANYLVQLSHIRDLFSWEIDAEEEQKGYANRTLEQQYTYFTQRLKNFPGWEEILGAENYLPAIGEDVDNSTRETYRDRRNRFLDHLLGRFAESFTDYVLLNYRIFENHADKVKHQTEIMQDKARFLQDYPTLSRDRFRAFHYCNCQEVWDTNNVSGFKKRVSRLLGIADVRRRDYSHYRVKPAPKSYILAVNSGLENQSLKTRQSYPSQASAAAAKEEFLSFALHNQFYQRLAYSYFYHYGWQVVDKTGKKVLVRYDRYFPSAAENQANLKILLAELAVRLAEIPEVETPTSTQVADFINIEFDGDLYYFRLSIPPTASAPGEIITFTGVEGYVSRSITQENAIASLQQIKKQRNYCQSRLGDDNPQKFTYYGYALVDNAGKVLSERNQRWLKPEERDLDLQSWISSIQANQNQFKLAVKPVDKNYRFVLQNCTNNEILLQSLNTYATVNAAWQATEAFAESLRYFRRYVSPASQSHGVGIKDKDGNLIAVADIQQTPGEIFQQLNSVDSMLRIELLPESTSEYRWQLLHEGEILLQSIPGFADEKTARDRFYYDVLGNLFEPGAISLTTSKEGFGFRILSQPGNRKTEVAIHPRTYTSEKEQDAAINRLFFLIRTARLICTPEKQQAGFIGEIYGDNQQIILQTAQRYQTEADAWEQGNTLVELAQDEENYRLIDSENGVYGWELTNEGKDQILASQYYSNKDERTRAIATLQARNNDEGFHVLEHILLRPRTKANAPVLDEFLQILVTPDDAKTQEGEQPRLTWQDPYSFWVTIVLPYWPERFRNINFRRFIEQTLRLEAPAHVALKIAWLDVQQMRDFEDAYHQWLEQLALDACDDAACNLTDALNQLVEILPNLRSVYPKGILLDSQESGNQENPIVLNQTALGIAIGNG</sequence>
<dbReference type="Proteomes" id="UP000218785">
    <property type="component" value="Chromosome"/>
</dbReference>
<dbReference type="KEGG" id="ttq:NIES37_49990"/>
<name>A0A1Z4N5N1_9CYAN</name>
<proteinExistence type="predicted"/>
<protein>
    <submittedName>
        <fullName evidence="1">Uncharacterized protein</fullName>
    </submittedName>
</protein>
<accession>A0A1Z4N5N1</accession>
<dbReference type="InterPro" id="IPR036913">
    <property type="entry name" value="YegP-like_sf"/>
</dbReference>
<dbReference type="EMBL" id="AP018248">
    <property type="protein sequence ID" value="BAZ01001.1"/>
    <property type="molecule type" value="Genomic_DNA"/>
</dbReference>
<dbReference type="SUPFAM" id="SSF160113">
    <property type="entry name" value="YegP-like"/>
    <property type="match status" value="1"/>
</dbReference>
<reference evidence="1 2" key="1">
    <citation type="submission" date="2017-06" db="EMBL/GenBank/DDBJ databases">
        <title>Genome sequencing of cyanobaciteial culture collection at National Institute for Environmental Studies (NIES).</title>
        <authorList>
            <person name="Hirose Y."/>
            <person name="Shimura Y."/>
            <person name="Fujisawa T."/>
            <person name="Nakamura Y."/>
            <person name="Kawachi M."/>
        </authorList>
    </citation>
    <scope>NUCLEOTIDE SEQUENCE [LARGE SCALE GENOMIC DNA]</scope>
    <source>
        <strain evidence="1 2">NIES-37</strain>
    </source>
</reference>
<evidence type="ECO:0000313" key="2">
    <source>
        <dbReference type="Proteomes" id="UP000218785"/>
    </source>
</evidence>
<keyword evidence="2" id="KW-1185">Reference proteome</keyword>
<evidence type="ECO:0000313" key="1">
    <source>
        <dbReference type="EMBL" id="BAZ01001.1"/>
    </source>
</evidence>